<dbReference type="EC" id="3.2.1.39" evidence="7"/>
<evidence type="ECO:0000256" key="12">
    <source>
        <dbReference type="ARBA" id="ARBA00022801"/>
    </source>
</evidence>
<keyword evidence="11" id="KW-0732">Signal</keyword>
<dbReference type="SUPFAM" id="SSF51445">
    <property type="entry name" value="(Trans)glycosidases"/>
    <property type="match status" value="1"/>
</dbReference>
<evidence type="ECO:0000256" key="1">
    <source>
        <dbReference type="ARBA" id="ARBA00000382"/>
    </source>
</evidence>
<keyword evidence="23" id="KW-1185">Reference proteome</keyword>
<gene>
    <name evidence="22" type="ORF">F511_14691</name>
</gene>
<evidence type="ECO:0000256" key="18">
    <source>
        <dbReference type="ARBA" id="ARBA00023295"/>
    </source>
</evidence>
<feature type="transmembrane region" description="Helical" evidence="20">
    <location>
        <begin position="26"/>
        <end position="46"/>
    </location>
</feature>
<dbReference type="InterPro" id="IPR017853">
    <property type="entry name" value="GH"/>
</dbReference>
<dbReference type="Pfam" id="PF01762">
    <property type="entry name" value="Galactosyl_T"/>
    <property type="match status" value="1"/>
</dbReference>
<evidence type="ECO:0000256" key="8">
    <source>
        <dbReference type="ARBA" id="ARBA00022676"/>
    </source>
</evidence>
<dbReference type="AlphaFoldDB" id="A0A2Z7BYG6"/>
<keyword evidence="18" id="KW-0326">Glycosidase</keyword>
<dbReference type="Gene3D" id="3.20.20.80">
    <property type="entry name" value="Glycosidases"/>
    <property type="match status" value="1"/>
</dbReference>
<dbReference type="GO" id="GO:0000139">
    <property type="term" value="C:Golgi membrane"/>
    <property type="evidence" value="ECO:0007669"/>
    <property type="project" value="UniProtKB-SubCell"/>
</dbReference>
<reference evidence="22 23" key="1">
    <citation type="journal article" date="2015" name="Proc. Natl. Acad. Sci. U.S.A.">
        <title>The resurrection genome of Boea hygrometrica: A blueprint for survival of dehydration.</title>
        <authorList>
            <person name="Xiao L."/>
            <person name="Yang G."/>
            <person name="Zhang L."/>
            <person name="Yang X."/>
            <person name="Zhao S."/>
            <person name="Ji Z."/>
            <person name="Zhou Q."/>
            <person name="Hu M."/>
            <person name="Wang Y."/>
            <person name="Chen M."/>
            <person name="Xu Y."/>
            <person name="Jin H."/>
            <person name="Xiao X."/>
            <person name="Hu G."/>
            <person name="Bao F."/>
            <person name="Hu Y."/>
            <person name="Wan P."/>
            <person name="Li L."/>
            <person name="Deng X."/>
            <person name="Kuang T."/>
            <person name="Xiang C."/>
            <person name="Zhu J.K."/>
            <person name="Oliver M.J."/>
            <person name="He Y."/>
        </authorList>
    </citation>
    <scope>NUCLEOTIDE SEQUENCE [LARGE SCALE GENOMIC DNA]</scope>
    <source>
        <strain evidence="23">cv. XS01</strain>
    </source>
</reference>
<accession>A0A2Z7BYG6</accession>
<dbReference type="EMBL" id="KV003147">
    <property type="protein sequence ID" value="KZV37287.1"/>
    <property type="molecule type" value="Genomic_DNA"/>
</dbReference>
<dbReference type="InterPro" id="IPR000490">
    <property type="entry name" value="Glyco_hydro_17"/>
</dbReference>
<organism evidence="22 23">
    <name type="scientific">Dorcoceras hygrometricum</name>
    <dbReference type="NCBI Taxonomy" id="472368"/>
    <lineage>
        <taxon>Eukaryota</taxon>
        <taxon>Viridiplantae</taxon>
        <taxon>Streptophyta</taxon>
        <taxon>Embryophyta</taxon>
        <taxon>Tracheophyta</taxon>
        <taxon>Spermatophyta</taxon>
        <taxon>Magnoliopsida</taxon>
        <taxon>eudicotyledons</taxon>
        <taxon>Gunneridae</taxon>
        <taxon>Pentapetalae</taxon>
        <taxon>asterids</taxon>
        <taxon>lamiids</taxon>
        <taxon>Lamiales</taxon>
        <taxon>Gesneriaceae</taxon>
        <taxon>Didymocarpoideae</taxon>
        <taxon>Trichosporeae</taxon>
        <taxon>Loxocarpinae</taxon>
        <taxon>Dorcoceras</taxon>
    </lineage>
</organism>
<evidence type="ECO:0000256" key="13">
    <source>
        <dbReference type="ARBA" id="ARBA00022968"/>
    </source>
</evidence>
<name>A0A2Z7BYG6_9LAMI</name>
<proteinExistence type="inferred from homology"/>
<keyword evidence="16 20" id="KW-0472">Membrane</keyword>
<evidence type="ECO:0000256" key="2">
    <source>
        <dbReference type="ARBA" id="ARBA00001936"/>
    </source>
</evidence>
<keyword evidence="17" id="KW-0464">Manganese</keyword>
<dbReference type="OrthoDB" id="77201at2759"/>
<dbReference type="InterPro" id="IPR002659">
    <property type="entry name" value="Glyco_trans_31"/>
</dbReference>
<evidence type="ECO:0000256" key="7">
    <source>
        <dbReference type="ARBA" id="ARBA00012780"/>
    </source>
</evidence>
<comment type="subcellular location">
    <subcellularLocation>
        <location evidence="3">Golgi apparatus membrane</location>
        <topology evidence="3">Single-pass type II membrane protein</topology>
    </subcellularLocation>
</comment>
<dbReference type="InterPro" id="IPR025298">
    <property type="entry name" value="DUF4094"/>
</dbReference>
<dbReference type="Gene3D" id="3.90.550.50">
    <property type="match status" value="1"/>
</dbReference>
<dbReference type="GO" id="GO:0016758">
    <property type="term" value="F:hexosyltransferase activity"/>
    <property type="evidence" value="ECO:0007669"/>
    <property type="project" value="InterPro"/>
</dbReference>
<evidence type="ECO:0000256" key="20">
    <source>
        <dbReference type="SAM" id="Phobius"/>
    </source>
</evidence>
<comment type="similarity">
    <text evidence="5">Belongs to the glycosyltransferase 31 family.</text>
</comment>
<evidence type="ECO:0000256" key="4">
    <source>
        <dbReference type="ARBA" id="ARBA00004922"/>
    </source>
</evidence>
<keyword evidence="13" id="KW-0735">Signal-anchor</keyword>
<dbReference type="GO" id="GO:0042973">
    <property type="term" value="F:glucan endo-1,3-beta-D-glucosidase activity"/>
    <property type="evidence" value="ECO:0007669"/>
    <property type="project" value="UniProtKB-EC"/>
</dbReference>
<evidence type="ECO:0000256" key="3">
    <source>
        <dbReference type="ARBA" id="ARBA00004323"/>
    </source>
</evidence>
<evidence type="ECO:0000256" key="19">
    <source>
        <dbReference type="RuleBase" id="RU004335"/>
    </source>
</evidence>
<evidence type="ECO:0000256" key="11">
    <source>
        <dbReference type="ARBA" id="ARBA00022729"/>
    </source>
</evidence>
<comment type="catalytic activity">
    <reaction evidence="1">
        <text>Hydrolysis of (1-&gt;3)-beta-D-glucosidic linkages in (1-&gt;3)-beta-D-glucans.</text>
        <dbReference type="EC" id="3.2.1.39"/>
    </reaction>
</comment>
<evidence type="ECO:0000259" key="21">
    <source>
        <dbReference type="Pfam" id="PF13334"/>
    </source>
</evidence>
<evidence type="ECO:0000313" key="23">
    <source>
        <dbReference type="Proteomes" id="UP000250235"/>
    </source>
</evidence>
<dbReference type="PANTHER" id="PTHR32227">
    <property type="entry name" value="GLUCAN ENDO-1,3-BETA-GLUCOSIDASE BG1-RELATED-RELATED"/>
    <property type="match status" value="1"/>
</dbReference>
<dbReference type="InterPro" id="IPR044965">
    <property type="entry name" value="Glyco_hydro_17_plant"/>
</dbReference>
<keyword evidence="10 20" id="KW-0812">Transmembrane</keyword>
<keyword evidence="8 22" id="KW-0328">Glycosyltransferase</keyword>
<comment type="pathway">
    <text evidence="4">Protein modification; protein glycosylation.</text>
</comment>
<evidence type="ECO:0000256" key="6">
    <source>
        <dbReference type="ARBA" id="ARBA00008773"/>
    </source>
</evidence>
<keyword evidence="14 20" id="KW-1133">Transmembrane helix</keyword>
<keyword evidence="15" id="KW-0333">Golgi apparatus</keyword>
<evidence type="ECO:0000256" key="10">
    <source>
        <dbReference type="ARBA" id="ARBA00022692"/>
    </source>
</evidence>
<evidence type="ECO:0000256" key="9">
    <source>
        <dbReference type="ARBA" id="ARBA00022679"/>
    </source>
</evidence>
<evidence type="ECO:0000256" key="15">
    <source>
        <dbReference type="ARBA" id="ARBA00023034"/>
    </source>
</evidence>
<protein>
    <recommendedName>
        <fullName evidence="7">glucan endo-1,3-beta-D-glucosidase</fullName>
        <ecNumber evidence="7">3.2.1.39</ecNumber>
    </recommendedName>
</protein>
<keyword evidence="9 22" id="KW-0808">Transferase</keyword>
<comment type="cofactor">
    <cofactor evidence="2">
        <name>Mn(2+)</name>
        <dbReference type="ChEBI" id="CHEBI:29035"/>
    </cofactor>
</comment>
<comment type="similarity">
    <text evidence="6 19">Belongs to the glycosyl hydrolase 17 family.</text>
</comment>
<evidence type="ECO:0000256" key="5">
    <source>
        <dbReference type="ARBA" id="ARBA00008661"/>
    </source>
</evidence>
<feature type="domain" description="DUF4094" evidence="21">
    <location>
        <begin position="23"/>
        <end position="115"/>
    </location>
</feature>
<evidence type="ECO:0000313" key="22">
    <source>
        <dbReference type="EMBL" id="KZV37287.1"/>
    </source>
</evidence>
<dbReference type="Pfam" id="PF13334">
    <property type="entry name" value="DUF4094"/>
    <property type="match status" value="1"/>
</dbReference>
<dbReference type="Pfam" id="PF00332">
    <property type="entry name" value="Glyco_hydro_17"/>
    <property type="match status" value="1"/>
</dbReference>
<dbReference type="GO" id="GO:0005975">
    <property type="term" value="P:carbohydrate metabolic process"/>
    <property type="evidence" value="ECO:0007669"/>
    <property type="project" value="InterPro"/>
</dbReference>
<dbReference type="Proteomes" id="UP000250235">
    <property type="component" value="Unassembled WGS sequence"/>
</dbReference>
<evidence type="ECO:0000256" key="17">
    <source>
        <dbReference type="ARBA" id="ARBA00023211"/>
    </source>
</evidence>
<dbReference type="FunFam" id="3.20.20.80:FF:000005">
    <property type="entry name" value="Glucan endo-1,3-beta-glucosidase 14"/>
    <property type="match status" value="1"/>
</dbReference>
<sequence length="890" mass="97739">MGLILGSRAKYRAGNGGNNIGGSAKWVSALCIFSFCLGVVVVNRFWTLPTLIDTEKKDTSARKYVTGEIYPATRCERKKEPFDIVSQVSQSNNIIAALDKTISSLEMQLIAARSAKAEKEEKYSSSESGLEESNNHPKLLFVMGIITAFGSRERRDSIRETWMPQGEFLKKLEKDKGIIIRFVIGHSAAPGGVSDQVIDAEDAQHKDFLRLNHIEGYHELSAKTQIYFSTAAAKWDANFYIKVDDDVHVNLGTISSLLGRYLLKPRVYIGCMKSGPVLAHKGVKYHEPEYWKFGEEGNKYFRHATGQIYAISKDLATYISVNRHILHRYANEDVSLGSWFIGLDVEHIDDRSLCCGTPPDCEWKKQAGNPCGASFDWSCSGICKSVERMEQVHQRCGEGSFGINSRRWKMKGSRNLVASVLAVSAASVSFITYGDRAVALIPCVDQEPSIGTGSFNHFVPFLRVKNTAENNRFMPIAMDLIPLLRRCSTFLLIVSAMVPASVCVGINYGQIANNLPHPEDVKPLLKSIGATRVKLYDADPRVLKAFANSGLEFIVGLGNEYLAKIRDPRQALSWVKTNVQCFLPSTKITSIAVGNEVLTLNDSLLSSNLLPAMESIHGALVSLNLDKQVMVTTAHNLGILEVSYPPSSGSFRRDLTQKLSGILDFHCKVGSPFLINAYPYFAYKANPKQVSLDFVLFEARPGTNLVDPVSGLRYDNMFHAQIDAAYSAIEKLGYKNVCLQISETGWPSKGDADEAGATPENACKYNGNLLKLIAEKKGTPMRPNFNLNVHLFALFNENMKPGPTSERNFGLFKPDGSPVYNLGFNVTALQTSNSSGPAPPSSSSSPAWSGTTSSGYLSITSNGTGKKLCLKCALLLVWVSTAIAMAFNHS</sequence>
<dbReference type="UniPathway" id="UPA00378"/>
<dbReference type="FunFam" id="3.90.550.50:FF:000002">
    <property type="entry name" value="Hexosyltransferase"/>
    <property type="match status" value="1"/>
</dbReference>
<evidence type="ECO:0000256" key="14">
    <source>
        <dbReference type="ARBA" id="ARBA00022989"/>
    </source>
</evidence>
<keyword evidence="12" id="KW-0378">Hydrolase</keyword>
<evidence type="ECO:0000256" key="16">
    <source>
        <dbReference type="ARBA" id="ARBA00023136"/>
    </source>
</evidence>